<dbReference type="EMBL" id="JBHUMP010000010">
    <property type="protein sequence ID" value="MFD2740416.1"/>
    <property type="molecule type" value="Genomic_DNA"/>
</dbReference>
<proteinExistence type="predicted"/>
<dbReference type="Proteomes" id="UP001597474">
    <property type="component" value="Unassembled WGS sequence"/>
</dbReference>
<evidence type="ECO:0000313" key="1">
    <source>
        <dbReference type="EMBL" id="MFD2740416.1"/>
    </source>
</evidence>
<dbReference type="Gene3D" id="2.30.30.40">
    <property type="entry name" value="SH3 Domains"/>
    <property type="match status" value="1"/>
</dbReference>
<reference evidence="2" key="1">
    <citation type="journal article" date="2019" name="Int. J. Syst. Evol. Microbiol.">
        <title>The Global Catalogue of Microorganisms (GCM) 10K type strain sequencing project: providing services to taxonomists for standard genome sequencing and annotation.</title>
        <authorList>
            <consortium name="The Broad Institute Genomics Platform"/>
            <consortium name="The Broad Institute Genome Sequencing Center for Infectious Disease"/>
            <person name="Wu L."/>
            <person name="Ma J."/>
        </authorList>
    </citation>
    <scope>NUCLEOTIDE SEQUENCE [LARGE SCALE GENOMIC DNA]</scope>
    <source>
        <strain evidence="2">TISTR 2562</strain>
    </source>
</reference>
<evidence type="ECO:0000313" key="2">
    <source>
        <dbReference type="Proteomes" id="UP001597474"/>
    </source>
</evidence>
<protein>
    <submittedName>
        <fullName evidence="1">SH3 domain-containing protein</fullName>
    </submittedName>
</protein>
<accession>A0ABW5U3C8</accession>
<gene>
    <name evidence="1" type="ORF">ACFSUD_12585</name>
</gene>
<comment type="caution">
    <text evidence="1">The sequence shown here is derived from an EMBL/GenBank/DDBJ whole genome shotgun (WGS) entry which is preliminary data.</text>
</comment>
<dbReference type="PROSITE" id="PS51257">
    <property type="entry name" value="PROKAR_LIPOPROTEIN"/>
    <property type="match status" value="1"/>
</dbReference>
<keyword evidence="2" id="KW-1185">Reference proteome</keyword>
<name>A0ABW5U3C8_9RHOB</name>
<sequence length="100" mass="10528">MNKVVLAALAGMMLSACTNRDSANFDAPGRYEVTGVEEGEMLKLRAGPGTGYVALLGLPNGSVLQVYSCQPVGGTRWCEARLEGAGQAVGHVSRAYLRKL</sequence>
<organism evidence="1 2">
    <name type="scientific">Sulfitobacter aestuarii</name>
    <dbReference type="NCBI Taxonomy" id="2161676"/>
    <lineage>
        <taxon>Bacteria</taxon>
        <taxon>Pseudomonadati</taxon>
        <taxon>Pseudomonadota</taxon>
        <taxon>Alphaproteobacteria</taxon>
        <taxon>Rhodobacterales</taxon>
        <taxon>Roseobacteraceae</taxon>
        <taxon>Sulfitobacter</taxon>
    </lineage>
</organism>
<dbReference type="RefSeq" id="WP_386374951.1">
    <property type="nucleotide sequence ID" value="NZ_JBHUMP010000010.1"/>
</dbReference>